<evidence type="ECO:0008006" key="3">
    <source>
        <dbReference type="Google" id="ProtNLM"/>
    </source>
</evidence>
<evidence type="ECO:0000313" key="1">
    <source>
        <dbReference type="EMBL" id="GGD69348.1"/>
    </source>
</evidence>
<reference evidence="2" key="1">
    <citation type="journal article" date="2019" name="Int. J. Syst. Evol. Microbiol.">
        <title>The Global Catalogue of Microorganisms (GCM) 10K type strain sequencing project: providing services to taxonomists for standard genome sequencing and annotation.</title>
        <authorList>
            <consortium name="The Broad Institute Genomics Platform"/>
            <consortium name="The Broad Institute Genome Sequencing Center for Infectious Disease"/>
            <person name="Wu L."/>
            <person name="Ma J."/>
        </authorList>
    </citation>
    <scope>NUCLEOTIDE SEQUENCE [LARGE SCALE GENOMIC DNA]</scope>
    <source>
        <strain evidence="2">CGMCC 1.12923</strain>
    </source>
</reference>
<organism evidence="1 2">
    <name type="scientific">Lacimicrobium alkaliphilum</name>
    <dbReference type="NCBI Taxonomy" id="1526571"/>
    <lineage>
        <taxon>Bacteria</taxon>
        <taxon>Pseudomonadati</taxon>
        <taxon>Pseudomonadota</taxon>
        <taxon>Gammaproteobacteria</taxon>
        <taxon>Alteromonadales</taxon>
        <taxon>Alteromonadaceae</taxon>
        <taxon>Lacimicrobium</taxon>
    </lineage>
</organism>
<dbReference type="PANTHER" id="PTHR39217:SF1">
    <property type="entry name" value="GLUTATHIONE SYNTHETASE"/>
    <property type="match status" value="1"/>
</dbReference>
<dbReference type="PANTHER" id="PTHR39217">
    <property type="match status" value="1"/>
</dbReference>
<comment type="caution">
    <text evidence="1">The sequence shown here is derived from an EMBL/GenBank/DDBJ whole genome shotgun (WGS) entry which is preliminary data.</text>
</comment>
<dbReference type="EMBL" id="BMGJ01000010">
    <property type="protein sequence ID" value="GGD69348.1"/>
    <property type="molecule type" value="Genomic_DNA"/>
</dbReference>
<dbReference type="InterPro" id="IPR053191">
    <property type="entry name" value="DcsG_Biosynth_Enzyme"/>
</dbReference>
<name>A0ABQ1RG79_9ALTE</name>
<gene>
    <name evidence="1" type="ORF">GCM10011357_25530</name>
</gene>
<sequence length="293" mass="33734">MKRCVFLSMDDIGDYYVYDNLLISPMAEQGWQVTTMSWKEENTDWSQFDAVILRSCWDYQQFPEDFLHRLAQISESTTLFNDLETVRWNISKRYLKELEKAGIPIVPTVWQEQFDPQQIQSAFAHFDTDELIIKPLISASAEHTYRLGVSDDPAQLRMLESVFSERAHMLQPFISNVIDDGEVSLFFFGSRFSHAIRKVPKSGDFRVQEEHGGQLHVFAPDAELLALAGRTLKVIPGQTLYARLDFICCQYGYVVMELELIEPSLYFNMDPGSAQRFVQALTDKTGNTNEQKS</sequence>
<dbReference type="SUPFAM" id="SSF56059">
    <property type="entry name" value="Glutathione synthetase ATP-binding domain-like"/>
    <property type="match status" value="1"/>
</dbReference>
<dbReference type="RefSeq" id="WP_099035215.1">
    <property type="nucleotide sequence ID" value="NZ_BMGJ01000010.1"/>
</dbReference>
<proteinExistence type="predicted"/>
<dbReference type="Proteomes" id="UP000614272">
    <property type="component" value="Unassembled WGS sequence"/>
</dbReference>
<accession>A0ABQ1RG79</accession>
<protein>
    <recommendedName>
        <fullName evidence="3">Prokaryotic glutathione synthetase ATP-binding domain-containing protein</fullName>
    </recommendedName>
</protein>
<dbReference type="Gene3D" id="3.30.470.20">
    <property type="entry name" value="ATP-grasp fold, B domain"/>
    <property type="match status" value="1"/>
</dbReference>
<evidence type="ECO:0000313" key="2">
    <source>
        <dbReference type="Proteomes" id="UP000614272"/>
    </source>
</evidence>
<keyword evidence="2" id="KW-1185">Reference proteome</keyword>